<sequence length="80" mass="9292">MGQNVTTHDSRIREPGEYNLHFHRASSTNFRHYNSHTDNDDSFDENLANNDHFLSAPENFERINYSPDFNVVGHSKKGIK</sequence>
<evidence type="ECO:0000313" key="2">
    <source>
        <dbReference type="Proteomes" id="UP000236630"/>
    </source>
</evidence>
<accession>A0A2H5QUS2</accession>
<reference evidence="1 2" key="1">
    <citation type="journal article" date="2017" name="Front. Genet.">
        <title>Draft sequencing of the heterozygous diploid genome of Satsuma (Citrus unshiu Marc.) using a hybrid assembly approach.</title>
        <authorList>
            <person name="Shimizu T."/>
            <person name="Tanizawa Y."/>
            <person name="Mochizuki T."/>
            <person name="Nagasaki H."/>
            <person name="Yoshioka T."/>
            <person name="Toyoda A."/>
            <person name="Fujiyama A."/>
            <person name="Kaminuma E."/>
            <person name="Nakamura Y."/>
        </authorList>
    </citation>
    <scope>NUCLEOTIDE SEQUENCE [LARGE SCALE GENOMIC DNA]</scope>
    <source>
        <strain evidence="2">cv. Miyagawa wase</strain>
    </source>
</reference>
<comment type="caution">
    <text evidence="1">The sequence shown here is derived from an EMBL/GenBank/DDBJ whole genome shotgun (WGS) entry which is preliminary data.</text>
</comment>
<dbReference type="EMBL" id="BDQV01000865">
    <property type="protein sequence ID" value="GAY68377.1"/>
    <property type="molecule type" value="Genomic_DNA"/>
</dbReference>
<organism evidence="1 2">
    <name type="scientific">Citrus unshiu</name>
    <name type="common">Satsuma mandarin</name>
    <name type="synonym">Citrus nobilis var. unshiu</name>
    <dbReference type="NCBI Taxonomy" id="55188"/>
    <lineage>
        <taxon>Eukaryota</taxon>
        <taxon>Viridiplantae</taxon>
        <taxon>Streptophyta</taxon>
        <taxon>Embryophyta</taxon>
        <taxon>Tracheophyta</taxon>
        <taxon>Spermatophyta</taxon>
        <taxon>Magnoliopsida</taxon>
        <taxon>eudicotyledons</taxon>
        <taxon>Gunneridae</taxon>
        <taxon>Pentapetalae</taxon>
        <taxon>rosids</taxon>
        <taxon>malvids</taxon>
        <taxon>Sapindales</taxon>
        <taxon>Rutaceae</taxon>
        <taxon>Aurantioideae</taxon>
        <taxon>Citrus</taxon>
    </lineage>
</organism>
<keyword evidence="2" id="KW-1185">Reference proteome</keyword>
<dbReference type="AlphaFoldDB" id="A0A2H5QUS2"/>
<gene>
    <name evidence="1" type="ORF">CUMW_263650</name>
</gene>
<evidence type="ECO:0000313" key="1">
    <source>
        <dbReference type="EMBL" id="GAY68377.1"/>
    </source>
</evidence>
<name>A0A2H5QUS2_CITUN</name>
<protein>
    <submittedName>
        <fullName evidence="1">Uncharacterized protein</fullName>
    </submittedName>
</protein>
<dbReference type="Proteomes" id="UP000236630">
    <property type="component" value="Unassembled WGS sequence"/>
</dbReference>
<proteinExistence type="predicted"/>